<evidence type="ECO:0000256" key="2">
    <source>
        <dbReference type="ARBA" id="ARBA00022670"/>
    </source>
</evidence>
<evidence type="ECO:0000256" key="1">
    <source>
        <dbReference type="ARBA" id="ARBA00009179"/>
    </source>
</evidence>
<evidence type="ECO:0000256" key="3">
    <source>
        <dbReference type="ARBA" id="ARBA00022801"/>
    </source>
</evidence>
<dbReference type="NCBIfam" id="TIGR00225">
    <property type="entry name" value="prc"/>
    <property type="match status" value="1"/>
</dbReference>
<dbReference type="Gene3D" id="3.30.750.44">
    <property type="match status" value="1"/>
</dbReference>
<dbReference type="InterPro" id="IPR041489">
    <property type="entry name" value="PDZ_6"/>
</dbReference>
<dbReference type="InterPro" id="IPR036034">
    <property type="entry name" value="PDZ_sf"/>
</dbReference>
<proteinExistence type="inferred from homology"/>
<dbReference type="InterPro" id="IPR001478">
    <property type="entry name" value="PDZ"/>
</dbReference>
<dbReference type="CDD" id="cd07560">
    <property type="entry name" value="Peptidase_S41_CPP"/>
    <property type="match status" value="1"/>
</dbReference>
<dbReference type="InterPro" id="IPR004447">
    <property type="entry name" value="Peptidase_S41A"/>
</dbReference>
<name>A0A1D2A002_AUXPR</name>
<dbReference type="GO" id="GO:0006508">
    <property type="term" value="P:proteolysis"/>
    <property type="evidence" value="ECO:0007669"/>
    <property type="project" value="UniProtKB-KW"/>
</dbReference>
<dbReference type="InterPro" id="IPR029045">
    <property type="entry name" value="ClpP/crotonase-like_dom_sf"/>
</dbReference>
<dbReference type="PROSITE" id="PS50106">
    <property type="entry name" value="PDZ"/>
    <property type="match status" value="1"/>
</dbReference>
<keyword evidence="3" id="KW-0378">Hydrolase</keyword>
<organism evidence="6">
    <name type="scientific">Auxenochlorella protothecoides</name>
    <name type="common">Green microalga</name>
    <name type="synonym">Chlorella protothecoides</name>
    <dbReference type="NCBI Taxonomy" id="3075"/>
    <lineage>
        <taxon>Eukaryota</taxon>
        <taxon>Viridiplantae</taxon>
        <taxon>Chlorophyta</taxon>
        <taxon>core chlorophytes</taxon>
        <taxon>Trebouxiophyceae</taxon>
        <taxon>Chlorellales</taxon>
        <taxon>Chlorellaceae</taxon>
        <taxon>Auxenochlorella</taxon>
    </lineage>
</organism>
<feature type="non-terminal residue" evidence="6">
    <location>
        <position position="1"/>
    </location>
</feature>
<dbReference type="Gene3D" id="2.30.42.10">
    <property type="match status" value="1"/>
</dbReference>
<evidence type="ECO:0000313" key="6">
    <source>
        <dbReference type="EMBL" id="JAT72520.1"/>
    </source>
</evidence>
<dbReference type="SMART" id="SM00228">
    <property type="entry name" value="PDZ"/>
    <property type="match status" value="1"/>
</dbReference>
<dbReference type="Pfam" id="PF03572">
    <property type="entry name" value="Peptidase_S41"/>
    <property type="match status" value="1"/>
</dbReference>
<dbReference type="GO" id="GO:0004175">
    <property type="term" value="F:endopeptidase activity"/>
    <property type="evidence" value="ECO:0007669"/>
    <property type="project" value="TreeGrafter"/>
</dbReference>
<dbReference type="AlphaFoldDB" id="A0A1D2A002"/>
<reference evidence="6" key="1">
    <citation type="submission" date="2015-08" db="EMBL/GenBank/DDBJ databases">
        <authorList>
            <person name="Babu N.S."/>
            <person name="Beckwith C.J."/>
            <person name="Beseler K.G."/>
            <person name="Brison A."/>
            <person name="Carone J.V."/>
            <person name="Caskin T.P."/>
            <person name="Diamond M."/>
            <person name="Durham M.E."/>
            <person name="Foxe J.M."/>
            <person name="Go M."/>
            <person name="Henderson B.A."/>
            <person name="Jones I.B."/>
            <person name="McGettigan J.A."/>
            <person name="Micheletti S.J."/>
            <person name="Nasrallah M.E."/>
            <person name="Ortiz D."/>
            <person name="Piller C.R."/>
            <person name="Privatt S.R."/>
            <person name="Schneider S.L."/>
            <person name="Sharp S."/>
            <person name="Smith T.C."/>
            <person name="Stanton J.D."/>
            <person name="Ullery H.E."/>
            <person name="Wilson R.J."/>
            <person name="Serrano M.G."/>
            <person name="Buck G."/>
            <person name="Lee V."/>
            <person name="Wang Y."/>
            <person name="Carvalho R."/>
            <person name="Voegtly L."/>
            <person name="Shi R."/>
            <person name="Duckworth R."/>
            <person name="Johnson A."/>
            <person name="Loviza R."/>
            <person name="Walstead R."/>
            <person name="Shah Z."/>
            <person name="Kiflezghi M."/>
            <person name="Wade K."/>
            <person name="Ball S.L."/>
            <person name="Bradley K.W."/>
            <person name="Asai D.J."/>
            <person name="Bowman C.A."/>
            <person name="Russell D.A."/>
            <person name="Pope W.H."/>
            <person name="Jacobs-Sera D."/>
            <person name="Hendrix R.W."/>
            <person name="Hatfull G.F."/>
        </authorList>
    </citation>
    <scope>NUCLEOTIDE SEQUENCE</scope>
</reference>
<dbReference type="InterPro" id="IPR005151">
    <property type="entry name" value="Tail-specific_protease"/>
</dbReference>
<dbReference type="GO" id="GO:0008236">
    <property type="term" value="F:serine-type peptidase activity"/>
    <property type="evidence" value="ECO:0007669"/>
    <property type="project" value="UniProtKB-KW"/>
</dbReference>
<accession>A0A1D2A002</accession>
<sequence>YILSCDTEVSMPGSPGMHPCVVPGPASPIPRCTYAHAQALWWVRSRFQKHVACARKPGILLDHCQTISKRDKSSGQILLSSVHRALQRGMLGIAGLASVILLSGASPAHAVNKNQLLYLEAWKAVDRAYVDKTFNGQNWYKIRESLLQSESFGDREQAYAAIRKLLGTLGDPFTRHLGPDQYEALKRASSGQLSGIGVEVGLRSDPGSATGRAEVLSVVPGGPADRAGVAAGDTIMSIDGRETGGLSLYSIGALLQGETGSGVEAEVQTSRGRRVLSLQRERLVVTPVQYQACGGERGVAYLRIAAFNQQTGKQSGEALTKLAAGSPSLLVMDLRNNGGGVFAQGVAVAQQLLAEGTEVVLIADSEGVRERYEAEGGAMLDEKVPLIVLVNSRTASAAEVLAGAVQDSGRGRLAGARTFGKGVVQTLTPLSDGSALAVTVARYQTPAGRDINRVGIAPDVEADLDGVPDNAAGFCALARAGKLPGALLDGMSRGGGATPALAQLPR</sequence>
<gene>
    <name evidence="6" type="ORF">g.6685</name>
</gene>
<dbReference type="PANTHER" id="PTHR32060">
    <property type="entry name" value="TAIL-SPECIFIC PROTEASE"/>
    <property type="match status" value="1"/>
</dbReference>
<dbReference type="SUPFAM" id="SSF52096">
    <property type="entry name" value="ClpP/crotonase"/>
    <property type="match status" value="1"/>
</dbReference>
<evidence type="ECO:0000256" key="4">
    <source>
        <dbReference type="ARBA" id="ARBA00022825"/>
    </source>
</evidence>
<protein>
    <recommendedName>
        <fullName evidence="5">PDZ domain-containing protein</fullName>
    </recommendedName>
</protein>
<dbReference type="SMART" id="SM00245">
    <property type="entry name" value="TSPc"/>
    <property type="match status" value="1"/>
</dbReference>
<feature type="domain" description="PDZ" evidence="5">
    <location>
        <begin position="182"/>
        <end position="282"/>
    </location>
</feature>
<dbReference type="Gene3D" id="3.90.226.10">
    <property type="entry name" value="2-enoyl-CoA Hydratase, Chain A, domain 1"/>
    <property type="match status" value="1"/>
</dbReference>
<comment type="similarity">
    <text evidence="1">Belongs to the peptidase S41A family.</text>
</comment>
<keyword evidence="2" id="KW-0645">Protease</keyword>
<evidence type="ECO:0000259" key="5">
    <source>
        <dbReference type="PROSITE" id="PS50106"/>
    </source>
</evidence>
<dbReference type="EMBL" id="GDKF01006102">
    <property type="protein sequence ID" value="JAT72520.1"/>
    <property type="molecule type" value="Transcribed_RNA"/>
</dbReference>
<keyword evidence="4" id="KW-0720">Serine protease</keyword>
<dbReference type="CDD" id="cd06782">
    <property type="entry name" value="cpPDZ_CPP-like"/>
    <property type="match status" value="1"/>
</dbReference>
<dbReference type="PANTHER" id="PTHR32060:SF7">
    <property type="entry name" value="CARBOXYL-TERMINAL-PROCESSING PEPTIDASE 2, CHLOROPLASTIC"/>
    <property type="match status" value="1"/>
</dbReference>
<dbReference type="SUPFAM" id="SSF50156">
    <property type="entry name" value="PDZ domain-like"/>
    <property type="match status" value="1"/>
</dbReference>
<dbReference type="Pfam" id="PF17820">
    <property type="entry name" value="PDZ_6"/>
    <property type="match status" value="1"/>
</dbReference>